<dbReference type="InterPro" id="IPR003736">
    <property type="entry name" value="PAAI_dom"/>
</dbReference>
<keyword evidence="5" id="KW-1185">Reference proteome</keyword>
<dbReference type="PANTHER" id="PTHR21660">
    <property type="entry name" value="THIOESTERASE SUPERFAMILY MEMBER-RELATED"/>
    <property type="match status" value="1"/>
</dbReference>
<evidence type="ECO:0000256" key="1">
    <source>
        <dbReference type="ARBA" id="ARBA00008324"/>
    </source>
</evidence>
<evidence type="ECO:0000313" key="4">
    <source>
        <dbReference type="EMBL" id="VDM90016.1"/>
    </source>
</evidence>
<dbReference type="KEGG" id="mbai:MB901379_03609"/>
<dbReference type="CDD" id="cd03443">
    <property type="entry name" value="PaaI_thioesterase"/>
    <property type="match status" value="1"/>
</dbReference>
<dbReference type="Proteomes" id="UP000269998">
    <property type="component" value="Chromosome"/>
</dbReference>
<dbReference type="EMBL" id="LR130759">
    <property type="protein sequence ID" value="VDM90016.1"/>
    <property type="molecule type" value="Genomic_DNA"/>
</dbReference>
<gene>
    <name evidence="4" type="ORF">MB901379_03609</name>
</gene>
<evidence type="ECO:0000259" key="3">
    <source>
        <dbReference type="Pfam" id="PF03061"/>
    </source>
</evidence>
<accession>A0A3S4DV99</accession>
<dbReference type="AlphaFoldDB" id="A0A3S4DV99"/>
<name>A0A3S4DV99_9MYCO</name>
<proteinExistence type="inferred from homology"/>
<organism evidence="4 5">
    <name type="scientific">Mycobacterium basiliense</name>
    <dbReference type="NCBI Taxonomy" id="2094119"/>
    <lineage>
        <taxon>Bacteria</taxon>
        <taxon>Bacillati</taxon>
        <taxon>Actinomycetota</taxon>
        <taxon>Actinomycetes</taxon>
        <taxon>Mycobacteriales</taxon>
        <taxon>Mycobacteriaceae</taxon>
        <taxon>Mycobacterium</taxon>
    </lineage>
</organism>
<sequence length="144" mass="15073">MASPSGSTEPPSGRDVIAQFLPQSPFVTKLGIVADHLGDDEVRLRLPWDPSNVTIGDMVHGGAIATLADLTVMAAAWCGAKAPPDLRGVTVSLAVDFMAPARATDVIGVGRVLRRGRSLVNCEADILDPESRLLAKALATYKVG</sequence>
<dbReference type="InterPro" id="IPR039298">
    <property type="entry name" value="ACOT13"/>
</dbReference>
<dbReference type="Gene3D" id="3.10.129.10">
    <property type="entry name" value="Hotdog Thioesterase"/>
    <property type="match status" value="1"/>
</dbReference>
<protein>
    <submittedName>
        <fullName evidence="4">Putative domain 1</fullName>
    </submittedName>
</protein>
<dbReference type="GO" id="GO:0047617">
    <property type="term" value="F:fatty acyl-CoA hydrolase activity"/>
    <property type="evidence" value="ECO:0007669"/>
    <property type="project" value="InterPro"/>
</dbReference>
<dbReference type="Pfam" id="PF03061">
    <property type="entry name" value="4HBT"/>
    <property type="match status" value="1"/>
</dbReference>
<comment type="similarity">
    <text evidence="1">Belongs to the thioesterase PaaI family.</text>
</comment>
<keyword evidence="2" id="KW-0378">Hydrolase</keyword>
<dbReference type="InterPro" id="IPR029069">
    <property type="entry name" value="HotDog_dom_sf"/>
</dbReference>
<dbReference type="InterPro" id="IPR006683">
    <property type="entry name" value="Thioestr_dom"/>
</dbReference>
<dbReference type="OrthoDB" id="4717506at2"/>
<dbReference type="PANTHER" id="PTHR21660:SF1">
    <property type="entry name" value="ACYL-COENZYME A THIOESTERASE 13"/>
    <property type="match status" value="1"/>
</dbReference>
<dbReference type="NCBIfam" id="TIGR00369">
    <property type="entry name" value="unchar_dom_1"/>
    <property type="match status" value="1"/>
</dbReference>
<evidence type="ECO:0000256" key="2">
    <source>
        <dbReference type="ARBA" id="ARBA00022801"/>
    </source>
</evidence>
<reference evidence="5" key="1">
    <citation type="submission" date="2018-02" db="EMBL/GenBank/DDBJ databases">
        <authorList>
            <person name="Seth-Smith MB H."/>
            <person name="Seth-Smith H."/>
        </authorList>
    </citation>
    <scope>NUCLEOTIDE SEQUENCE [LARGE SCALE GENOMIC DNA]</scope>
</reference>
<evidence type="ECO:0000313" key="5">
    <source>
        <dbReference type="Proteomes" id="UP000269998"/>
    </source>
</evidence>
<feature type="domain" description="Thioesterase" evidence="3">
    <location>
        <begin position="58"/>
        <end position="134"/>
    </location>
</feature>
<dbReference type="SUPFAM" id="SSF54637">
    <property type="entry name" value="Thioesterase/thiol ester dehydrase-isomerase"/>
    <property type="match status" value="1"/>
</dbReference>